<feature type="chain" id="PRO_5022162894" evidence="3">
    <location>
        <begin position="25"/>
        <end position="427"/>
    </location>
</feature>
<dbReference type="InterPro" id="IPR013517">
    <property type="entry name" value="FG-GAP"/>
</dbReference>
<evidence type="ECO:0000313" key="4">
    <source>
        <dbReference type="EMBL" id="QDT55621.1"/>
    </source>
</evidence>
<dbReference type="PANTHER" id="PTHR44103:SF1">
    <property type="entry name" value="PROPROTEIN CONVERTASE P"/>
    <property type="match status" value="1"/>
</dbReference>
<dbReference type="Pfam" id="PF01839">
    <property type="entry name" value="FG-GAP"/>
    <property type="match status" value="1"/>
</dbReference>
<evidence type="ECO:0000256" key="1">
    <source>
        <dbReference type="ARBA" id="ARBA00022729"/>
    </source>
</evidence>
<sequence precursor="true">MTCWSKATLLVFLAGLSGAASARAADRLLHSFEKIPLTGTYFSEGANAGDIDGDGKPDAVYGPFWYAGPEFTKATEIYPPKPQNTEAYADNFFNWVYDFNRDGAPDVLTVGFPGKPAFLYENPNGRPGHWTRHQVLDSVSNESPQFVNLVGDEQPELVCTNAGRFGFATFDKSRPFEQWVFHPISEQKAPFPFGHGLGVGDLNGDGRMDILIANGWFEQPDSAPLTGAWTFHPQKFTNAYGGSEMHAFDVDGDGDNDVITSLAAHDYGLAWYEQVNVDGRREFQMRTIVGKTPEENPYGLVFTEPHSVALVDMDGDGLKDIVTGKTYWSHHKKSPMWDAGAVVYWFRLERTAEGVSWVPQLADADAGIGRQISVHDLNGDGLPDIVLGGMKGAHVLLHRTRPATEEEWQAAQPRRRPAESASPAAKP</sequence>
<dbReference type="Proteomes" id="UP000315700">
    <property type="component" value="Chromosome"/>
</dbReference>
<proteinExistence type="predicted"/>
<keyword evidence="1 3" id="KW-0732">Signal</keyword>
<evidence type="ECO:0000313" key="5">
    <source>
        <dbReference type="Proteomes" id="UP000315700"/>
    </source>
</evidence>
<dbReference type="PANTHER" id="PTHR44103">
    <property type="entry name" value="PROPROTEIN CONVERTASE P"/>
    <property type="match status" value="1"/>
</dbReference>
<protein>
    <submittedName>
        <fullName evidence="4">FG-GAP repeat protein</fullName>
    </submittedName>
</protein>
<dbReference type="RefSeq" id="WP_145031608.1">
    <property type="nucleotide sequence ID" value="NZ_CP036271.1"/>
</dbReference>
<dbReference type="OrthoDB" id="228608at2"/>
<dbReference type="AlphaFoldDB" id="A0A517SHM4"/>
<keyword evidence="5" id="KW-1185">Reference proteome</keyword>
<organism evidence="4 5">
    <name type="scientific">Caulifigura coniformis</name>
    <dbReference type="NCBI Taxonomy" id="2527983"/>
    <lineage>
        <taxon>Bacteria</taxon>
        <taxon>Pseudomonadati</taxon>
        <taxon>Planctomycetota</taxon>
        <taxon>Planctomycetia</taxon>
        <taxon>Planctomycetales</taxon>
        <taxon>Planctomycetaceae</taxon>
        <taxon>Caulifigura</taxon>
    </lineage>
</organism>
<evidence type="ECO:0000256" key="2">
    <source>
        <dbReference type="SAM" id="MobiDB-lite"/>
    </source>
</evidence>
<evidence type="ECO:0000256" key="3">
    <source>
        <dbReference type="SAM" id="SignalP"/>
    </source>
</evidence>
<feature type="signal peptide" evidence="3">
    <location>
        <begin position="1"/>
        <end position="24"/>
    </location>
</feature>
<reference evidence="4 5" key="1">
    <citation type="submission" date="2019-02" db="EMBL/GenBank/DDBJ databases">
        <title>Deep-cultivation of Planctomycetes and their phenomic and genomic characterization uncovers novel biology.</title>
        <authorList>
            <person name="Wiegand S."/>
            <person name="Jogler M."/>
            <person name="Boedeker C."/>
            <person name="Pinto D."/>
            <person name="Vollmers J."/>
            <person name="Rivas-Marin E."/>
            <person name="Kohn T."/>
            <person name="Peeters S.H."/>
            <person name="Heuer A."/>
            <person name="Rast P."/>
            <person name="Oberbeckmann S."/>
            <person name="Bunk B."/>
            <person name="Jeske O."/>
            <person name="Meyerdierks A."/>
            <person name="Storesund J.E."/>
            <person name="Kallscheuer N."/>
            <person name="Luecker S."/>
            <person name="Lage O.M."/>
            <person name="Pohl T."/>
            <person name="Merkel B.J."/>
            <person name="Hornburger P."/>
            <person name="Mueller R.-W."/>
            <person name="Bruemmer F."/>
            <person name="Labrenz M."/>
            <person name="Spormann A.M."/>
            <person name="Op den Camp H."/>
            <person name="Overmann J."/>
            <person name="Amann R."/>
            <person name="Jetten M.S.M."/>
            <person name="Mascher T."/>
            <person name="Medema M.H."/>
            <person name="Devos D.P."/>
            <person name="Kaster A.-K."/>
            <person name="Ovreas L."/>
            <person name="Rohde M."/>
            <person name="Galperin M.Y."/>
            <person name="Jogler C."/>
        </authorList>
    </citation>
    <scope>NUCLEOTIDE SEQUENCE [LARGE SCALE GENOMIC DNA]</scope>
    <source>
        <strain evidence="4 5">Pan44</strain>
    </source>
</reference>
<name>A0A517SHM4_9PLAN</name>
<dbReference type="Gene3D" id="2.130.10.130">
    <property type="entry name" value="Integrin alpha, N-terminal"/>
    <property type="match status" value="1"/>
</dbReference>
<feature type="region of interest" description="Disordered" evidence="2">
    <location>
        <begin position="403"/>
        <end position="427"/>
    </location>
</feature>
<dbReference type="EMBL" id="CP036271">
    <property type="protein sequence ID" value="QDT55621.1"/>
    <property type="molecule type" value="Genomic_DNA"/>
</dbReference>
<dbReference type="SUPFAM" id="SSF69318">
    <property type="entry name" value="Integrin alpha N-terminal domain"/>
    <property type="match status" value="1"/>
</dbReference>
<accession>A0A517SHM4</accession>
<dbReference type="InterPro" id="IPR028994">
    <property type="entry name" value="Integrin_alpha_N"/>
</dbReference>
<gene>
    <name evidence="4" type="ORF">Pan44_36670</name>
</gene>
<dbReference type="Pfam" id="PF13517">
    <property type="entry name" value="FG-GAP_3"/>
    <property type="match status" value="1"/>
</dbReference>
<dbReference type="KEGG" id="ccos:Pan44_36670"/>
<dbReference type="InParanoid" id="A0A517SHM4"/>